<dbReference type="OMA" id="DMRAHES"/>
<proteinExistence type="predicted"/>
<evidence type="ECO:0000313" key="3">
    <source>
        <dbReference type="Proteomes" id="UP000824469"/>
    </source>
</evidence>
<reference evidence="2 3" key="1">
    <citation type="journal article" date="2021" name="Nat. Plants">
        <title>The Taxus genome provides insights into paclitaxel biosynthesis.</title>
        <authorList>
            <person name="Xiong X."/>
            <person name="Gou J."/>
            <person name="Liao Q."/>
            <person name="Li Y."/>
            <person name="Zhou Q."/>
            <person name="Bi G."/>
            <person name="Li C."/>
            <person name="Du R."/>
            <person name="Wang X."/>
            <person name="Sun T."/>
            <person name="Guo L."/>
            <person name="Liang H."/>
            <person name="Lu P."/>
            <person name="Wu Y."/>
            <person name="Zhang Z."/>
            <person name="Ro D.K."/>
            <person name="Shang Y."/>
            <person name="Huang S."/>
            <person name="Yan J."/>
        </authorList>
    </citation>
    <scope>NUCLEOTIDE SEQUENCE [LARGE SCALE GENOMIC DNA]</scope>
    <source>
        <strain evidence="2">Ta-2019</strain>
    </source>
</reference>
<organism evidence="2 3">
    <name type="scientific">Taxus chinensis</name>
    <name type="common">Chinese yew</name>
    <name type="synonym">Taxus wallichiana var. chinensis</name>
    <dbReference type="NCBI Taxonomy" id="29808"/>
    <lineage>
        <taxon>Eukaryota</taxon>
        <taxon>Viridiplantae</taxon>
        <taxon>Streptophyta</taxon>
        <taxon>Embryophyta</taxon>
        <taxon>Tracheophyta</taxon>
        <taxon>Spermatophyta</taxon>
        <taxon>Pinopsida</taxon>
        <taxon>Pinidae</taxon>
        <taxon>Conifers II</taxon>
        <taxon>Cupressales</taxon>
        <taxon>Taxaceae</taxon>
        <taxon>Taxus</taxon>
    </lineage>
</organism>
<evidence type="ECO:0000256" key="1">
    <source>
        <dbReference type="SAM" id="MobiDB-lite"/>
    </source>
</evidence>
<accession>A0AA38CA00</accession>
<dbReference type="Proteomes" id="UP000824469">
    <property type="component" value="Unassembled WGS sequence"/>
</dbReference>
<feature type="non-terminal residue" evidence="2">
    <location>
        <position position="214"/>
    </location>
</feature>
<comment type="caution">
    <text evidence="2">The sequence shown here is derived from an EMBL/GenBank/DDBJ whole genome shotgun (WGS) entry which is preliminary data.</text>
</comment>
<dbReference type="PANTHER" id="PTHR47481:SF14">
    <property type="entry name" value="RETROTRANSPOSON COPIA-LIKE N-TERMINAL DOMAIN-CONTAINING PROTEIN"/>
    <property type="match status" value="1"/>
</dbReference>
<protein>
    <submittedName>
        <fullName evidence="2">Uncharacterized protein</fullName>
    </submittedName>
</protein>
<keyword evidence="3" id="KW-1185">Reference proteome</keyword>
<dbReference type="PANTHER" id="PTHR47481">
    <property type="match status" value="1"/>
</dbReference>
<dbReference type="Pfam" id="PF14223">
    <property type="entry name" value="Retrotran_gag_2"/>
    <property type="match status" value="1"/>
</dbReference>
<name>A0AA38CA00_TAXCH</name>
<dbReference type="AlphaFoldDB" id="A0AA38CA00"/>
<feature type="compositionally biased region" description="Polar residues" evidence="1">
    <location>
        <begin position="201"/>
        <end position="214"/>
    </location>
</feature>
<feature type="compositionally biased region" description="Basic and acidic residues" evidence="1">
    <location>
        <begin position="182"/>
        <end position="200"/>
    </location>
</feature>
<feature type="region of interest" description="Disordered" evidence="1">
    <location>
        <begin position="167"/>
        <end position="214"/>
    </location>
</feature>
<evidence type="ECO:0000313" key="2">
    <source>
        <dbReference type="EMBL" id="KAH9295261.1"/>
    </source>
</evidence>
<dbReference type="EMBL" id="JAHRHJ020000011">
    <property type="protein sequence ID" value="KAH9295261.1"/>
    <property type="molecule type" value="Genomic_DNA"/>
</dbReference>
<sequence length="214" mass="24230">MGTETEPDDEPEKSKWLNRSDEALGLLCMSVSPDLLFHIEESETPKSAWKMLDAMFGQLDDMRAHESENELLGLNPSDFENLQAFFSKFVHIRLLLKGCQVEKKDSQLILSILSKLGPEYSVFVSTFYATKAALGDTWTMPSFDYFSSQLIREQDKLIQMGSLKSKSHALVASTRKGKKTEKKKETKDQPKKETKIKPKNDTNTSTSEPKAQKS</sequence>
<gene>
    <name evidence="2" type="ORF">KI387_038849</name>
</gene>